<proteinExistence type="predicted"/>
<gene>
    <name evidence="1" type="ORF">DAT39_014550</name>
</gene>
<keyword evidence="2" id="KW-1185">Reference proteome</keyword>
<dbReference type="Proteomes" id="UP000727407">
    <property type="component" value="Unassembled WGS sequence"/>
</dbReference>
<sequence length="124" mass="14975">MAYLWLPKRRRNPYSQAVEEQTQKHQASQEGLEAFFPLQETRVAKRKKEDCLEACSQHPRARTPEQVREVQRLQEVQELQYKLQEVEQKTRILTRQSMSFRFKMKDPEDYKNITKTILLMLNFC</sequence>
<dbReference type="EMBL" id="QNUK01000308">
    <property type="protein sequence ID" value="KAF5895740.1"/>
    <property type="molecule type" value="Genomic_DNA"/>
</dbReference>
<evidence type="ECO:0000313" key="1">
    <source>
        <dbReference type="EMBL" id="KAF5895740.1"/>
    </source>
</evidence>
<protein>
    <submittedName>
        <fullName evidence="1">Uncharacterized protein</fullName>
    </submittedName>
</protein>
<name>A0A8J4XCL3_CLAMG</name>
<reference evidence="1" key="1">
    <citation type="submission" date="2020-07" db="EMBL/GenBank/DDBJ databases">
        <title>Clarias magur genome sequencing, assembly and annotation.</title>
        <authorList>
            <person name="Kushwaha B."/>
            <person name="Kumar R."/>
            <person name="Das P."/>
            <person name="Joshi C.G."/>
            <person name="Kumar D."/>
            <person name="Nagpure N.S."/>
            <person name="Pandey M."/>
            <person name="Agarwal S."/>
            <person name="Srivastava S."/>
            <person name="Singh M."/>
            <person name="Sahoo L."/>
            <person name="Jayasankar P."/>
            <person name="Meher P.K."/>
            <person name="Koringa P.G."/>
            <person name="Iquebal M.A."/>
            <person name="Das S.P."/>
            <person name="Bit A."/>
            <person name="Patnaik S."/>
            <person name="Patel N."/>
            <person name="Shah T.M."/>
            <person name="Hinsu A."/>
            <person name="Jena J.K."/>
        </authorList>
    </citation>
    <scope>NUCLEOTIDE SEQUENCE</scope>
    <source>
        <strain evidence="1">CIFAMagur01</strain>
        <tissue evidence="1">Testis</tissue>
    </source>
</reference>
<accession>A0A8J4XCL3</accession>
<dbReference type="AlphaFoldDB" id="A0A8J4XCL3"/>
<evidence type="ECO:0000313" key="2">
    <source>
        <dbReference type="Proteomes" id="UP000727407"/>
    </source>
</evidence>
<organism evidence="1 2">
    <name type="scientific">Clarias magur</name>
    <name type="common">Asian catfish</name>
    <name type="synonym">Macropteronotus magur</name>
    <dbReference type="NCBI Taxonomy" id="1594786"/>
    <lineage>
        <taxon>Eukaryota</taxon>
        <taxon>Metazoa</taxon>
        <taxon>Chordata</taxon>
        <taxon>Craniata</taxon>
        <taxon>Vertebrata</taxon>
        <taxon>Euteleostomi</taxon>
        <taxon>Actinopterygii</taxon>
        <taxon>Neopterygii</taxon>
        <taxon>Teleostei</taxon>
        <taxon>Ostariophysi</taxon>
        <taxon>Siluriformes</taxon>
        <taxon>Clariidae</taxon>
        <taxon>Clarias</taxon>
    </lineage>
</organism>
<comment type="caution">
    <text evidence="1">The sequence shown here is derived from an EMBL/GenBank/DDBJ whole genome shotgun (WGS) entry which is preliminary data.</text>
</comment>